<keyword evidence="7" id="KW-1185">Reference proteome</keyword>
<dbReference type="InterPro" id="IPR048516">
    <property type="entry name" value="DGCcoil"/>
</dbReference>
<protein>
    <recommendedName>
        <fullName evidence="2">diguanylate cyclase</fullName>
        <ecNumber evidence="2">2.7.7.65</ecNumber>
    </recommendedName>
</protein>
<dbReference type="RefSeq" id="WP_086743435.1">
    <property type="nucleotide sequence ID" value="NZ_MWPV01000002.1"/>
</dbReference>
<comment type="catalytic activity">
    <reaction evidence="3">
        <text>2 GTP = 3',3'-c-di-GMP + 2 diphosphate</text>
        <dbReference type="Rhea" id="RHEA:24898"/>
        <dbReference type="ChEBI" id="CHEBI:33019"/>
        <dbReference type="ChEBI" id="CHEBI:37565"/>
        <dbReference type="ChEBI" id="CHEBI:58805"/>
        <dbReference type="EC" id="2.7.7.65"/>
    </reaction>
</comment>
<dbReference type="SUPFAM" id="SSF55073">
    <property type="entry name" value="Nucleotide cyclase"/>
    <property type="match status" value="1"/>
</dbReference>
<organism evidence="6 7">
    <name type="scientific">Pseudoalteromonas ulvae</name>
    <dbReference type="NCBI Taxonomy" id="107327"/>
    <lineage>
        <taxon>Bacteria</taxon>
        <taxon>Pseudomonadati</taxon>
        <taxon>Pseudomonadota</taxon>
        <taxon>Gammaproteobacteria</taxon>
        <taxon>Alteromonadales</taxon>
        <taxon>Pseudoalteromonadaceae</taxon>
        <taxon>Pseudoalteromonas</taxon>
    </lineage>
</organism>
<comment type="caution">
    <text evidence="6">The sequence shown here is derived from an EMBL/GenBank/DDBJ whole genome shotgun (WGS) entry which is preliminary data.</text>
</comment>
<dbReference type="InterPro" id="IPR029787">
    <property type="entry name" value="Nucleotide_cyclase"/>
</dbReference>
<reference evidence="6 7" key="1">
    <citation type="submission" date="2017-02" db="EMBL/GenBank/DDBJ databases">
        <title>Pseudoalteromonas ulvae TC14 Genome.</title>
        <authorList>
            <person name="Molmeret M."/>
        </authorList>
    </citation>
    <scope>NUCLEOTIDE SEQUENCE [LARGE SCALE GENOMIC DNA]</scope>
    <source>
        <strain evidence="6">TC14</strain>
    </source>
</reference>
<comment type="cofactor">
    <cofactor evidence="1">
        <name>Mg(2+)</name>
        <dbReference type="ChEBI" id="CHEBI:18420"/>
    </cofactor>
</comment>
<dbReference type="EC" id="2.7.7.65" evidence="2"/>
<dbReference type="OrthoDB" id="9812260at2"/>
<dbReference type="Proteomes" id="UP000194841">
    <property type="component" value="Unassembled WGS sequence"/>
</dbReference>
<evidence type="ECO:0000256" key="3">
    <source>
        <dbReference type="ARBA" id="ARBA00034247"/>
    </source>
</evidence>
<name>A0A244CSB3_PSEDV</name>
<dbReference type="GO" id="GO:0043709">
    <property type="term" value="P:cell adhesion involved in single-species biofilm formation"/>
    <property type="evidence" value="ECO:0007669"/>
    <property type="project" value="TreeGrafter"/>
</dbReference>
<keyword evidence="4" id="KW-0175">Coiled coil</keyword>
<evidence type="ECO:0000313" key="6">
    <source>
        <dbReference type="EMBL" id="OUL58129.1"/>
    </source>
</evidence>
<evidence type="ECO:0000259" key="5">
    <source>
        <dbReference type="PROSITE" id="PS50887"/>
    </source>
</evidence>
<dbReference type="InterPro" id="IPR000160">
    <property type="entry name" value="GGDEF_dom"/>
</dbReference>
<dbReference type="Pfam" id="PF20975">
    <property type="entry name" value="DGCcoil"/>
    <property type="match status" value="1"/>
</dbReference>
<feature type="coiled-coil region" evidence="4">
    <location>
        <begin position="317"/>
        <end position="344"/>
    </location>
</feature>
<dbReference type="NCBIfam" id="TIGR00254">
    <property type="entry name" value="GGDEF"/>
    <property type="match status" value="1"/>
</dbReference>
<dbReference type="PANTHER" id="PTHR45138:SF9">
    <property type="entry name" value="DIGUANYLATE CYCLASE DGCM-RELATED"/>
    <property type="match status" value="1"/>
</dbReference>
<proteinExistence type="predicted"/>
<evidence type="ECO:0000256" key="4">
    <source>
        <dbReference type="SAM" id="Coils"/>
    </source>
</evidence>
<evidence type="ECO:0000313" key="7">
    <source>
        <dbReference type="Proteomes" id="UP000194841"/>
    </source>
</evidence>
<dbReference type="Gene3D" id="3.30.70.270">
    <property type="match status" value="1"/>
</dbReference>
<dbReference type="FunFam" id="3.30.70.270:FF:000001">
    <property type="entry name" value="Diguanylate cyclase domain protein"/>
    <property type="match status" value="1"/>
</dbReference>
<dbReference type="AlphaFoldDB" id="A0A244CSB3"/>
<dbReference type="PANTHER" id="PTHR45138">
    <property type="entry name" value="REGULATORY COMPONENTS OF SENSORY TRANSDUCTION SYSTEM"/>
    <property type="match status" value="1"/>
</dbReference>
<evidence type="ECO:0000256" key="1">
    <source>
        <dbReference type="ARBA" id="ARBA00001946"/>
    </source>
</evidence>
<gene>
    <name evidence="6" type="ORF">B1199_07180</name>
</gene>
<sequence>MANQTELESLQKKLRSAVKNREVVEQARQSQVSSLVQFVAKLSLTCKGLDLELDNRLAKFRAAINKGIDFEILKPLLDEITLLLAQQELRQSANIRELHQTVNDAGKRLQQSQGVPDALRRSLRNLLTTELDDIKATQDFVPVLSRLVDIYHQVLNNKHGDIQAAPQSLAPELAQELLNLTSQLAFEGNNAQEIDRIKHKIASNNQLSVLLDCCISIIRLIVATISQERQSAQTFLLAINETLALLHQSLLDSVNRSRDVGHRMAELNQQIDEKITLLNNETQAATSVTELKKLVGQKLEALTLDIKLKEELEIQERESISQSLHVMQKRIDILEKETKTYRDRLAEQKFKSLQDSLTKLPNRAAFDERLQFEYQSFKRTNKNLCLVVIDVDHFKSINDNYGHSAGDKTLQVIASALKKTIRTTDFIARFGGEEFTLIMPDSDLNQIIQPLEKIRKSIKSIPFKFKNTNVQITISIGATQFLPTDNPQEVFDRADEALYSAKNSGRDQLVIKK</sequence>
<dbReference type="Pfam" id="PF00990">
    <property type="entry name" value="GGDEF"/>
    <property type="match status" value="1"/>
</dbReference>
<dbReference type="PROSITE" id="PS50887">
    <property type="entry name" value="GGDEF"/>
    <property type="match status" value="1"/>
</dbReference>
<dbReference type="SMART" id="SM00267">
    <property type="entry name" value="GGDEF"/>
    <property type="match status" value="1"/>
</dbReference>
<dbReference type="CDD" id="cd01949">
    <property type="entry name" value="GGDEF"/>
    <property type="match status" value="1"/>
</dbReference>
<dbReference type="GO" id="GO:1902201">
    <property type="term" value="P:negative regulation of bacterial-type flagellum-dependent cell motility"/>
    <property type="evidence" value="ECO:0007669"/>
    <property type="project" value="TreeGrafter"/>
</dbReference>
<dbReference type="GO" id="GO:0052621">
    <property type="term" value="F:diguanylate cyclase activity"/>
    <property type="evidence" value="ECO:0007669"/>
    <property type="project" value="UniProtKB-EC"/>
</dbReference>
<evidence type="ECO:0000256" key="2">
    <source>
        <dbReference type="ARBA" id="ARBA00012528"/>
    </source>
</evidence>
<dbReference type="EMBL" id="MWPV01000002">
    <property type="protein sequence ID" value="OUL58129.1"/>
    <property type="molecule type" value="Genomic_DNA"/>
</dbReference>
<accession>A0A244CSB3</accession>
<dbReference type="InterPro" id="IPR043128">
    <property type="entry name" value="Rev_trsase/Diguanyl_cyclase"/>
</dbReference>
<dbReference type="InterPro" id="IPR050469">
    <property type="entry name" value="Diguanylate_Cyclase"/>
</dbReference>
<dbReference type="GO" id="GO:0005886">
    <property type="term" value="C:plasma membrane"/>
    <property type="evidence" value="ECO:0007669"/>
    <property type="project" value="TreeGrafter"/>
</dbReference>
<feature type="domain" description="GGDEF" evidence="5">
    <location>
        <begin position="382"/>
        <end position="513"/>
    </location>
</feature>